<dbReference type="EC" id="3.1.3.25" evidence="2"/>
<reference evidence="6 7" key="1">
    <citation type="submission" date="2018-11" db="EMBL/GenBank/DDBJ databases">
        <title>Sequencing the genomes of 1000 actinobacteria strains.</title>
        <authorList>
            <person name="Klenk H.-P."/>
        </authorList>
    </citation>
    <scope>NUCLEOTIDE SEQUENCE [LARGE SCALE GENOMIC DNA]</scope>
    <source>
        <strain evidence="6 7">DSM 11294</strain>
    </source>
</reference>
<sequence>MSTPSTAVLRLVAEEAARRAGNYAAGAFRSAMTVDLKRDRYDIVTEHDRNAEDLIVPMILDRVPDSVVVGEERGRRGDGTAVTWYVDPIDGTTNFAQGLALWCVSIGAEVDGEIVAGAIYDPMAGHMFSADDDGAYLEGAPLQAPPAQPGDRSSIVCGFPGPQDLQAEGPGALEDFAELLTAFSSFRKLGSAAQQLVHVAAGWADAALLLGGKPWDYAAGKLIAERAGATYQPFWYPTGGPSDELDSATAGAHLAPGTIVLGPGADYPVLHEVVERIVARRQG</sequence>
<feature type="binding site" evidence="5">
    <location>
        <position position="87"/>
    </location>
    <ligand>
        <name>Mg(2+)</name>
        <dbReference type="ChEBI" id="CHEBI:18420"/>
        <label>1</label>
        <note>catalytic</note>
    </ligand>
</feature>
<evidence type="ECO:0000256" key="5">
    <source>
        <dbReference type="PIRSR" id="PIRSR600760-2"/>
    </source>
</evidence>
<evidence type="ECO:0000256" key="3">
    <source>
        <dbReference type="ARBA" id="ARBA00022723"/>
    </source>
</evidence>
<dbReference type="InterPro" id="IPR000760">
    <property type="entry name" value="Inositol_monophosphatase-like"/>
</dbReference>
<dbReference type="AlphaFoldDB" id="A0A3N2BF01"/>
<comment type="catalytic activity">
    <reaction evidence="1">
        <text>a myo-inositol phosphate + H2O = myo-inositol + phosphate</text>
        <dbReference type="Rhea" id="RHEA:24056"/>
        <dbReference type="ChEBI" id="CHEBI:15377"/>
        <dbReference type="ChEBI" id="CHEBI:17268"/>
        <dbReference type="ChEBI" id="CHEBI:43474"/>
        <dbReference type="ChEBI" id="CHEBI:84139"/>
        <dbReference type="EC" id="3.1.3.25"/>
    </reaction>
</comment>
<feature type="binding site" evidence="5">
    <location>
        <position position="71"/>
    </location>
    <ligand>
        <name>Mg(2+)</name>
        <dbReference type="ChEBI" id="CHEBI:18420"/>
        <label>1</label>
        <note>catalytic</note>
    </ligand>
</feature>
<dbReference type="GO" id="GO:0046872">
    <property type="term" value="F:metal ion binding"/>
    <property type="evidence" value="ECO:0007669"/>
    <property type="project" value="UniProtKB-KW"/>
</dbReference>
<dbReference type="InterPro" id="IPR020550">
    <property type="entry name" value="Inositol_monophosphatase_CS"/>
</dbReference>
<dbReference type="GO" id="GO:0006020">
    <property type="term" value="P:inositol metabolic process"/>
    <property type="evidence" value="ECO:0007669"/>
    <property type="project" value="TreeGrafter"/>
</dbReference>
<feature type="binding site" evidence="5">
    <location>
        <position position="89"/>
    </location>
    <ligand>
        <name>Mg(2+)</name>
        <dbReference type="ChEBI" id="CHEBI:18420"/>
        <label>1</label>
        <note>catalytic</note>
    </ligand>
</feature>
<evidence type="ECO:0000313" key="6">
    <source>
        <dbReference type="EMBL" id="ROR73838.1"/>
    </source>
</evidence>
<organism evidence="6 7">
    <name type="scientific">Bogoriella caseilytica</name>
    <dbReference type="NCBI Taxonomy" id="56055"/>
    <lineage>
        <taxon>Bacteria</taxon>
        <taxon>Bacillati</taxon>
        <taxon>Actinomycetota</taxon>
        <taxon>Actinomycetes</taxon>
        <taxon>Micrococcales</taxon>
        <taxon>Bogoriellaceae</taxon>
        <taxon>Bogoriella</taxon>
    </lineage>
</organism>
<protein>
    <recommendedName>
        <fullName evidence="2">inositol-phosphate phosphatase</fullName>
        <ecNumber evidence="2">3.1.3.25</ecNumber>
    </recommendedName>
</protein>
<dbReference type="Proteomes" id="UP000280668">
    <property type="component" value="Unassembled WGS sequence"/>
</dbReference>
<dbReference type="SUPFAM" id="SSF56655">
    <property type="entry name" value="Carbohydrate phosphatase"/>
    <property type="match status" value="1"/>
</dbReference>
<gene>
    <name evidence="6" type="ORF">EDD31_2229</name>
</gene>
<accession>A0A3N2BF01</accession>
<dbReference type="GO" id="GO:0046854">
    <property type="term" value="P:phosphatidylinositol phosphate biosynthetic process"/>
    <property type="evidence" value="ECO:0007669"/>
    <property type="project" value="InterPro"/>
</dbReference>
<comment type="cofactor">
    <cofactor evidence="5">
        <name>Mg(2+)</name>
        <dbReference type="ChEBI" id="CHEBI:18420"/>
    </cofactor>
</comment>
<dbReference type="Pfam" id="PF00459">
    <property type="entry name" value="Inositol_P"/>
    <property type="match status" value="1"/>
</dbReference>
<evidence type="ECO:0000256" key="4">
    <source>
        <dbReference type="ARBA" id="ARBA00022842"/>
    </source>
</evidence>
<keyword evidence="4 5" id="KW-0460">Magnesium</keyword>
<feature type="binding site" evidence="5">
    <location>
        <position position="216"/>
    </location>
    <ligand>
        <name>Mg(2+)</name>
        <dbReference type="ChEBI" id="CHEBI:18420"/>
        <label>1</label>
        <note>catalytic</note>
    </ligand>
</feature>
<dbReference type="PANTHER" id="PTHR20854:SF4">
    <property type="entry name" value="INOSITOL-1-MONOPHOSPHATASE-RELATED"/>
    <property type="match status" value="1"/>
</dbReference>
<dbReference type="OrthoDB" id="9772456at2"/>
<feature type="binding site" evidence="5">
    <location>
        <position position="90"/>
    </location>
    <ligand>
        <name>Mg(2+)</name>
        <dbReference type="ChEBI" id="CHEBI:18420"/>
        <label>2</label>
    </ligand>
</feature>
<keyword evidence="3 5" id="KW-0479">Metal-binding</keyword>
<name>A0A3N2BF01_9MICO</name>
<comment type="caution">
    <text evidence="6">The sequence shown here is derived from an EMBL/GenBank/DDBJ whole genome shotgun (WGS) entry which is preliminary data.</text>
</comment>
<dbReference type="PROSITE" id="PS00630">
    <property type="entry name" value="IMP_2"/>
    <property type="match status" value="1"/>
</dbReference>
<dbReference type="GO" id="GO:0007165">
    <property type="term" value="P:signal transduction"/>
    <property type="evidence" value="ECO:0007669"/>
    <property type="project" value="TreeGrafter"/>
</dbReference>
<evidence type="ECO:0000256" key="1">
    <source>
        <dbReference type="ARBA" id="ARBA00001033"/>
    </source>
</evidence>
<dbReference type="EMBL" id="RKHK01000001">
    <property type="protein sequence ID" value="ROR73838.1"/>
    <property type="molecule type" value="Genomic_DNA"/>
</dbReference>
<dbReference type="Gene3D" id="3.30.540.10">
    <property type="entry name" value="Fructose-1,6-Bisphosphatase, subunit A, domain 1"/>
    <property type="match status" value="1"/>
</dbReference>
<dbReference type="PANTHER" id="PTHR20854">
    <property type="entry name" value="INOSITOL MONOPHOSPHATASE"/>
    <property type="match status" value="1"/>
</dbReference>
<evidence type="ECO:0000256" key="2">
    <source>
        <dbReference type="ARBA" id="ARBA00013106"/>
    </source>
</evidence>
<dbReference type="PRINTS" id="PR00377">
    <property type="entry name" value="IMPHPHTASES"/>
</dbReference>
<dbReference type="GO" id="GO:0008934">
    <property type="term" value="F:inositol monophosphate 1-phosphatase activity"/>
    <property type="evidence" value="ECO:0007669"/>
    <property type="project" value="TreeGrafter"/>
</dbReference>
<proteinExistence type="predicted"/>
<evidence type="ECO:0000313" key="7">
    <source>
        <dbReference type="Proteomes" id="UP000280668"/>
    </source>
</evidence>
<dbReference type="Gene3D" id="3.40.190.80">
    <property type="match status" value="1"/>
</dbReference>
<keyword evidence="7" id="KW-1185">Reference proteome</keyword>
<dbReference type="RefSeq" id="WP_123304213.1">
    <property type="nucleotide sequence ID" value="NZ_RKHK01000001.1"/>
</dbReference>